<protein>
    <submittedName>
        <fullName evidence="7">Cytoplasm protein</fullName>
    </submittedName>
</protein>
<dbReference type="GO" id="GO:0008422">
    <property type="term" value="F:beta-glucosidase activity"/>
    <property type="evidence" value="ECO:0007669"/>
    <property type="project" value="TreeGrafter"/>
</dbReference>
<evidence type="ECO:0000256" key="1">
    <source>
        <dbReference type="ARBA" id="ARBA00005641"/>
    </source>
</evidence>
<dbReference type="InterPro" id="IPR013780">
    <property type="entry name" value="Glyco_hydro_b"/>
</dbReference>
<evidence type="ECO:0000256" key="2">
    <source>
        <dbReference type="ARBA" id="ARBA00022801"/>
    </source>
</evidence>
<gene>
    <name evidence="7" type="ORF">ENS59_02780</name>
</gene>
<dbReference type="GO" id="GO:0016042">
    <property type="term" value="P:lipid catabolic process"/>
    <property type="evidence" value="ECO:0007669"/>
    <property type="project" value="UniProtKB-ARBA"/>
</dbReference>
<dbReference type="Pfam" id="PF00150">
    <property type="entry name" value="Cellulase"/>
    <property type="match status" value="1"/>
</dbReference>
<organism evidence="7">
    <name type="scientific">Gracilinema caldarium</name>
    <dbReference type="NCBI Taxonomy" id="215591"/>
    <lineage>
        <taxon>Bacteria</taxon>
        <taxon>Pseudomonadati</taxon>
        <taxon>Spirochaetota</taxon>
        <taxon>Spirochaetia</taxon>
        <taxon>Spirochaetales</taxon>
        <taxon>Breznakiellaceae</taxon>
        <taxon>Gracilinema</taxon>
    </lineage>
</organism>
<dbReference type="InterPro" id="IPR017853">
    <property type="entry name" value="GH"/>
</dbReference>
<dbReference type="PANTHER" id="PTHR31308">
    <property type="match status" value="1"/>
</dbReference>
<dbReference type="InterPro" id="IPR041036">
    <property type="entry name" value="GH5_C"/>
</dbReference>
<name>A0A7C3IFU4_9SPIR</name>
<keyword evidence="3 4" id="KW-0326">Glycosidase</keyword>
<dbReference type="InterPro" id="IPR052066">
    <property type="entry name" value="Glycosphingolipid_Hydrolases"/>
</dbReference>
<dbReference type="GO" id="GO:0000272">
    <property type="term" value="P:polysaccharide catabolic process"/>
    <property type="evidence" value="ECO:0007669"/>
    <property type="project" value="InterPro"/>
</dbReference>
<evidence type="ECO:0000256" key="3">
    <source>
        <dbReference type="ARBA" id="ARBA00023295"/>
    </source>
</evidence>
<evidence type="ECO:0000256" key="4">
    <source>
        <dbReference type="RuleBase" id="RU361153"/>
    </source>
</evidence>
<sequence>MFIKDNQFIDDQGRVLLLRGCNVSGSSKVPFKPNGETWRRDSLQNLESVSFVGRPFPLETADEHLDRLASWGFNLIRLVITWEGLEHAGPGIYDEEYLAYLRKVIKKCEDRGIWVYMDPHQDVWSRWTGGDGAPAWTLEKIGIRLDRLHATGSALTHQEMGDPFPKMMWPTNYNRYAAATMFTLFFAGNTYAPACTIDGQSAQDWLQERYIAAFRHCYRRLKDCKAIIGWGAMNEPHQGFIEYKDLSGLENNSIALGPIPSAFQAMGAASGHPMEIPVYETGIFGTRITGKHRINSEGLSLFQDGYTCPWKTAGVWTEEEGKPILLKKDYFATYQGRPACFTEDFLKPFIKKFRERMLEVNPEAFIFIEGIPNGAHPTWHTEDGPGAVHAFHWYDGATLFSKTFNPYISVRADNRKLVLGKKAVLNSFIDQLAEDMRWAKEHMNNAPCLLGEFGLPFDLFNKKAYKTGNYHRHIQALDMYYTAIEQLFLNATIWNYTSDNTYTRGDGWNDEDLSIVGEGKPRAMAGWHRPFPRATAGRPELFSWDYRRKECVFIFTTRTDTEGPTELYVHEAHVGPNPKIELAALPLDNQGMEDQTGTAAPQYAWDRDRGILFIVNPERPSRMMVRIQG</sequence>
<dbReference type="PANTHER" id="PTHR31308:SF5">
    <property type="entry name" value="ERGOSTERYL-BETA-GLUCOSIDASE"/>
    <property type="match status" value="1"/>
</dbReference>
<dbReference type="Gene3D" id="2.60.40.1180">
    <property type="entry name" value="Golgi alpha-mannosidase II"/>
    <property type="match status" value="1"/>
</dbReference>
<dbReference type="GO" id="GO:1901136">
    <property type="term" value="P:carbohydrate derivative catabolic process"/>
    <property type="evidence" value="ECO:0007669"/>
    <property type="project" value="UniProtKB-ARBA"/>
</dbReference>
<dbReference type="Gene3D" id="3.20.20.80">
    <property type="entry name" value="Glycosidases"/>
    <property type="match status" value="1"/>
</dbReference>
<feature type="domain" description="Glycoside hydrolase family 5" evidence="5">
    <location>
        <begin position="52"/>
        <end position="134"/>
    </location>
</feature>
<dbReference type="Pfam" id="PF18564">
    <property type="entry name" value="Glyco_hydro_5_C"/>
    <property type="match status" value="1"/>
</dbReference>
<dbReference type="AlphaFoldDB" id="A0A7C3IFU4"/>
<evidence type="ECO:0000259" key="5">
    <source>
        <dbReference type="Pfam" id="PF00150"/>
    </source>
</evidence>
<feature type="domain" description="Glycoside hydrolase family 5 C-terminal" evidence="6">
    <location>
        <begin position="529"/>
        <end position="576"/>
    </location>
</feature>
<keyword evidence="2 4" id="KW-0378">Hydrolase</keyword>
<reference evidence="7" key="1">
    <citation type="journal article" date="2020" name="mSystems">
        <title>Genome- and Community-Level Interaction Insights into Carbon Utilization and Element Cycling Functions of Hydrothermarchaeota in Hydrothermal Sediment.</title>
        <authorList>
            <person name="Zhou Z."/>
            <person name="Liu Y."/>
            <person name="Xu W."/>
            <person name="Pan J."/>
            <person name="Luo Z.H."/>
            <person name="Li M."/>
        </authorList>
    </citation>
    <scope>NUCLEOTIDE SEQUENCE [LARGE SCALE GENOMIC DNA]</scope>
    <source>
        <strain evidence="7">SpSt-503</strain>
    </source>
</reference>
<comment type="similarity">
    <text evidence="1 4">Belongs to the glycosyl hydrolase 5 (cellulase A) family.</text>
</comment>
<evidence type="ECO:0000259" key="6">
    <source>
        <dbReference type="Pfam" id="PF18564"/>
    </source>
</evidence>
<dbReference type="InterPro" id="IPR001547">
    <property type="entry name" value="Glyco_hydro_5"/>
</dbReference>
<dbReference type="EMBL" id="DSVL01000085">
    <property type="protein sequence ID" value="HFH28424.1"/>
    <property type="molecule type" value="Genomic_DNA"/>
</dbReference>
<evidence type="ECO:0000313" key="7">
    <source>
        <dbReference type="EMBL" id="HFH28424.1"/>
    </source>
</evidence>
<proteinExistence type="inferred from homology"/>
<dbReference type="SUPFAM" id="SSF51445">
    <property type="entry name" value="(Trans)glycosidases"/>
    <property type="match status" value="1"/>
</dbReference>
<comment type="caution">
    <text evidence="7">The sequence shown here is derived from an EMBL/GenBank/DDBJ whole genome shotgun (WGS) entry which is preliminary data.</text>
</comment>
<accession>A0A7C3IFU4</accession>